<comment type="caution">
    <text evidence="3">The sequence shown here is derived from an EMBL/GenBank/DDBJ whole genome shotgun (WGS) entry which is preliminary data.</text>
</comment>
<dbReference type="InterPro" id="IPR041539">
    <property type="entry name" value="CxC5"/>
</dbReference>
<evidence type="ECO:0000259" key="2">
    <source>
        <dbReference type="Pfam" id="PF18721"/>
    </source>
</evidence>
<feature type="domain" description="CxC6 like cysteine cluster associated with KDZ" evidence="2">
    <location>
        <begin position="396"/>
        <end position="462"/>
    </location>
</feature>
<protein>
    <recommendedName>
        <fullName evidence="5">CxC5 like cysteine cluster associated with KDZ domain-containing protein</fullName>
    </recommendedName>
</protein>
<evidence type="ECO:0000313" key="4">
    <source>
        <dbReference type="Proteomes" id="UP001222325"/>
    </source>
</evidence>
<keyword evidence="4" id="KW-1185">Reference proteome</keyword>
<feature type="domain" description="CxC5 like cysteine cluster associated with KDZ" evidence="1">
    <location>
        <begin position="130"/>
        <end position="249"/>
    </location>
</feature>
<accession>A0AAD6TLJ0</accession>
<evidence type="ECO:0000259" key="1">
    <source>
        <dbReference type="Pfam" id="PF18718"/>
    </source>
</evidence>
<dbReference type="Proteomes" id="UP001222325">
    <property type="component" value="Unassembled WGS sequence"/>
</dbReference>
<proteinExistence type="predicted"/>
<evidence type="ECO:0008006" key="5">
    <source>
        <dbReference type="Google" id="ProtNLM"/>
    </source>
</evidence>
<gene>
    <name evidence="3" type="ORF">B0H15DRAFT_926043</name>
</gene>
<dbReference type="Pfam" id="PF18721">
    <property type="entry name" value="CxC6"/>
    <property type="match status" value="1"/>
</dbReference>
<dbReference type="Pfam" id="PF18718">
    <property type="entry name" value="CxC5"/>
    <property type="match status" value="1"/>
</dbReference>
<evidence type="ECO:0000313" key="3">
    <source>
        <dbReference type="EMBL" id="KAJ7065102.1"/>
    </source>
</evidence>
<dbReference type="AlphaFoldDB" id="A0AAD6TLJ0"/>
<organism evidence="3 4">
    <name type="scientific">Mycena belliarum</name>
    <dbReference type="NCBI Taxonomy" id="1033014"/>
    <lineage>
        <taxon>Eukaryota</taxon>
        <taxon>Fungi</taxon>
        <taxon>Dikarya</taxon>
        <taxon>Basidiomycota</taxon>
        <taxon>Agaricomycotina</taxon>
        <taxon>Agaricomycetes</taxon>
        <taxon>Agaricomycetidae</taxon>
        <taxon>Agaricales</taxon>
        <taxon>Marasmiineae</taxon>
        <taxon>Mycenaceae</taxon>
        <taxon>Mycena</taxon>
    </lineage>
</organism>
<dbReference type="EMBL" id="JARJCN010000183">
    <property type="protein sequence ID" value="KAJ7065102.1"/>
    <property type="molecule type" value="Genomic_DNA"/>
</dbReference>
<reference evidence="3" key="1">
    <citation type="submission" date="2023-03" db="EMBL/GenBank/DDBJ databases">
        <title>Massive genome expansion in bonnet fungi (Mycena s.s.) driven by repeated elements and novel gene families across ecological guilds.</title>
        <authorList>
            <consortium name="Lawrence Berkeley National Laboratory"/>
            <person name="Harder C.B."/>
            <person name="Miyauchi S."/>
            <person name="Viragh M."/>
            <person name="Kuo A."/>
            <person name="Thoen E."/>
            <person name="Andreopoulos B."/>
            <person name="Lu D."/>
            <person name="Skrede I."/>
            <person name="Drula E."/>
            <person name="Henrissat B."/>
            <person name="Morin E."/>
            <person name="Kohler A."/>
            <person name="Barry K."/>
            <person name="LaButti K."/>
            <person name="Morin E."/>
            <person name="Salamov A."/>
            <person name="Lipzen A."/>
            <person name="Mereny Z."/>
            <person name="Hegedus B."/>
            <person name="Baldrian P."/>
            <person name="Stursova M."/>
            <person name="Weitz H."/>
            <person name="Taylor A."/>
            <person name="Grigoriev I.V."/>
            <person name="Nagy L.G."/>
            <person name="Martin F."/>
            <person name="Kauserud H."/>
        </authorList>
    </citation>
    <scope>NUCLEOTIDE SEQUENCE</scope>
    <source>
        <strain evidence="3">CBHHK173m</strain>
    </source>
</reference>
<name>A0AAD6TLJ0_9AGAR</name>
<dbReference type="InterPro" id="IPR040898">
    <property type="entry name" value="CxC6"/>
</dbReference>
<sequence>MASVRDLILILQLFFPPDLALEQGIYVLVTIISLYPVFRLHVNQGREPRQPGRTGWFKSLTALLRLAFSEDAGDIEAWTTGLGDDDRVEACTEDICSGLDQLYMMLGLHGGPPSSLSTFQFRTSKPILSTSRLNCMFCPAGDSNLIPTLRRRRADKIQTIKLLDSSFHWVEGSLLVAHCASCSADYYPDRVTYKEPGSSGRSERLEYDAQVLRVSKHGIWVDRRIAVAQEKALSRFRSGWSNWADWINDYSEDSQNKLTHRQSQRLFLEHFSRRLLLAHRKEQQFHCEAHPSASVLAEKVRNVIGVNGGVLPASMSHGCQNCTHVKRFRSDLIDEGAVLGGNTEVADSSEAEAIPNPTDTDAPPPIQGLPRDIPAALPQLAAPPAGSPRGYIRMAVTDLKTIKHRKCALDDCQGPLVNYKNGRFCDTHLDLRNSCGIIPCGLPIHQPGALTCNTPSHIAWQKMYDNRFSRLSFPGVQRVIRRQQSAAEDGSAQQRQGPSLRVQLQALGNVPGDQVVHTFKAKAIYGLQTFQWACGTPIGWGKCYRSESEPQVLAIMNRIWLDFPESRPGFLAYDSACDLLRHIVTQNPEDLWLKSTKFIVDAWHYIGHRATDLLCRTRCNPAPLDGSQPDLILTVQDDNGQVHQTRAFNTETAEQLNSWLSGFEAALQQMTDVNYDFYVHVLMMIYGETLERKIEEKGWDLSDEFWVAVNDVLR</sequence>